<dbReference type="InterPro" id="IPR017568">
    <property type="entry name" value="3-oxoacyl-ACP_synth-2"/>
</dbReference>
<dbReference type="InterPro" id="IPR014030">
    <property type="entry name" value="Ketoacyl_synth_N"/>
</dbReference>
<dbReference type="Pfam" id="PF00109">
    <property type="entry name" value="ketoacyl-synt"/>
    <property type="match status" value="1"/>
</dbReference>
<dbReference type="NCBIfam" id="NF005589">
    <property type="entry name" value="PRK07314.1"/>
    <property type="match status" value="1"/>
</dbReference>
<dbReference type="PIRSF" id="PIRSF000447">
    <property type="entry name" value="KAS_II"/>
    <property type="match status" value="1"/>
</dbReference>
<dbReference type="Gene3D" id="3.40.47.10">
    <property type="match status" value="1"/>
</dbReference>
<dbReference type="PROSITE" id="PS52004">
    <property type="entry name" value="KS3_2"/>
    <property type="match status" value="1"/>
</dbReference>
<dbReference type="Pfam" id="PF02801">
    <property type="entry name" value="Ketoacyl-synt_C"/>
    <property type="match status" value="1"/>
</dbReference>
<gene>
    <name evidence="9" type="ORF">MGWOODY_Mmi1785</name>
</gene>
<dbReference type="FunFam" id="3.40.47.10:FF:000009">
    <property type="entry name" value="3-oxoacyl-[acyl-carrier-protein] synthase 2"/>
    <property type="match status" value="1"/>
</dbReference>
<evidence type="ECO:0000256" key="1">
    <source>
        <dbReference type="ARBA" id="ARBA00008467"/>
    </source>
</evidence>
<keyword evidence="2" id="KW-0444">Lipid biosynthesis</keyword>
<reference evidence="9" key="1">
    <citation type="submission" date="2015-10" db="EMBL/GenBank/DDBJ databases">
        <authorList>
            <person name="Gilbert D.G."/>
        </authorList>
    </citation>
    <scope>NUCLEOTIDE SEQUENCE</scope>
</reference>
<keyword evidence="4" id="KW-0276">Fatty acid metabolism</keyword>
<dbReference type="PANTHER" id="PTHR11712:SF336">
    <property type="entry name" value="3-OXOACYL-[ACYL-CARRIER-PROTEIN] SYNTHASE, MITOCHONDRIAL"/>
    <property type="match status" value="1"/>
</dbReference>
<sequence length="414" mass="43550">MKKRRAVITGIGVLAPNGNSLVEYWDALIAGKSGIAPIQSFDAENLSVRIAGELSGFNPEDHLDRKEIRKLDPFSIYALVTSQEAISHSGLDQSDVNKERVSVIIGSGVGGIQTLENQHGIFSNRGQRRVSPYFVPKMITNIAAGQIAIHHGFQGPNHTVVSACASGTDAIGSATRTIQYGDADVVVTGGVEASITGLCIAGFANMRALSTRNDDPTGASRPFDADRDGFVLGEGAASIILEEAEHARTRGASILAEVAGYGSTDDAFHITQPSKGGKGAIAAMQHALNDAQLEVEDVDYINAHGTSTPFNDKTESAAITTLFGEHAKKVKVSSTKSMIGHSLGASGALEAAACVQAISHNILPPTINYNTPDPECTLDYVPNTAQEAEVNVAMSNSFGFGGHNGVIVLKRWVE</sequence>
<dbReference type="GO" id="GO:0004315">
    <property type="term" value="F:3-oxoacyl-[acyl-carrier-protein] synthase activity"/>
    <property type="evidence" value="ECO:0007669"/>
    <property type="project" value="UniProtKB-EC"/>
</dbReference>
<keyword evidence="7 9" id="KW-0012">Acyltransferase</keyword>
<keyword evidence="5" id="KW-0443">Lipid metabolism</keyword>
<comment type="similarity">
    <text evidence="1">Belongs to the thiolase-like superfamily. Beta-ketoacyl-ACP synthases family.</text>
</comment>
<dbReference type="EC" id="2.3.1.179" evidence="9"/>
<dbReference type="InterPro" id="IPR000794">
    <property type="entry name" value="Beta-ketoacyl_synthase"/>
</dbReference>
<evidence type="ECO:0000256" key="4">
    <source>
        <dbReference type="ARBA" id="ARBA00022832"/>
    </source>
</evidence>
<keyword evidence="6" id="KW-0275">Fatty acid biosynthesis</keyword>
<keyword evidence="3 9" id="KW-0808">Transferase</keyword>
<evidence type="ECO:0000256" key="7">
    <source>
        <dbReference type="ARBA" id="ARBA00023315"/>
    </source>
</evidence>
<dbReference type="InterPro" id="IPR020841">
    <property type="entry name" value="PKS_Beta-ketoAc_synthase_dom"/>
</dbReference>
<dbReference type="PANTHER" id="PTHR11712">
    <property type="entry name" value="POLYKETIDE SYNTHASE-RELATED"/>
    <property type="match status" value="1"/>
</dbReference>
<dbReference type="GO" id="GO:0006633">
    <property type="term" value="P:fatty acid biosynthetic process"/>
    <property type="evidence" value="ECO:0007669"/>
    <property type="project" value="UniProtKB-KW"/>
</dbReference>
<protein>
    <submittedName>
        <fullName evidence="9">3-oxoacyl-[acyl-carrier-protein] synthase, KASII</fullName>
        <ecNumber evidence="9">2.3.1.179</ecNumber>
    </submittedName>
</protein>
<evidence type="ECO:0000259" key="8">
    <source>
        <dbReference type="PROSITE" id="PS52004"/>
    </source>
</evidence>
<evidence type="ECO:0000256" key="2">
    <source>
        <dbReference type="ARBA" id="ARBA00022516"/>
    </source>
</evidence>
<evidence type="ECO:0000313" key="9">
    <source>
        <dbReference type="EMBL" id="CUV09095.1"/>
    </source>
</evidence>
<dbReference type="EMBL" id="FAXC01000179">
    <property type="protein sequence ID" value="CUV09095.1"/>
    <property type="molecule type" value="Genomic_DNA"/>
</dbReference>
<proteinExistence type="inferred from homology"/>
<dbReference type="CDD" id="cd00834">
    <property type="entry name" value="KAS_I_II"/>
    <property type="match status" value="1"/>
</dbReference>
<dbReference type="InterPro" id="IPR014031">
    <property type="entry name" value="Ketoacyl_synth_C"/>
</dbReference>
<dbReference type="SUPFAM" id="SSF53901">
    <property type="entry name" value="Thiolase-like"/>
    <property type="match status" value="2"/>
</dbReference>
<dbReference type="PROSITE" id="PS00606">
    <property type="entry name" value="KS3_1"/>
    <property type="match status" value="1"/>
</dbReference>
<organism evidence="9">
    <name type="scientific">hydrothermal vent metagenome</name>
    <dbReference type="NCBI Taxonomy" id="652676"/>
    <lineage>
        <taxon>unclassified sequences</taxon>
        <taxon>metagenomes</taxon>
        <taxon>ecological metagenomes</taxon>
    </lineage>
</organism>
<evidence type="ECO:0000256" key="5">
    <source>
        <dbReference type="ARBA" id="ARBA00023098"/>
    </source>
</evidence>
<dbReference type="InterPro" id="IPR018201">
    <property type="entry name" value="Ketoacyl_synth_AS"/>
</dbReference>
<dbReference type="InterPro" id="IPR016039">
    <property type="entry name" value="Thiolase-like"/>
</dbReference>
<dbReference type="SMART" id="SM00825">
    <property type="entry name" value="PKS_KS"/>
    <property type="match status" value="1"/>
</dbReference>
<dbReference type="NCBIfam" id="TIGR03150">
    <property type="entry name" value="fabF"/>
    <property type="match status" value="1"/>
</dbReference>
<name>A0A160VF07_9ZZZZ</name>
<evidence type="ECO:0000256" key="6">
    <source>
        <dbReference type="ARBA" id="ARBA00023160"/>
    </source>
</evidence>
<dbReference type="AlphaFoldDB" id="A0A160VF07"/>
<accession>A0A160VF07</accession>
<feature type="domain" description="Ketosynthase family 3 (KS3)" evidence="8">
    <location>
        <begin position="3"/>
        <end position="411"/>
    </location>
</feature>
<evidence type="ECO:0000256" key="3">
    <source>
        <dbReference type="ARBA" id="ARBA00022679"/>
    </source>
</evidence>